<comment type="subcellular location">
    <subcellularLocation>
        <location evidence="1">Mitochondrion inner membrane</location>
        <topology evidence="1">Single-pass membrane protein</topology>
    </subcellularLocation>
</comment>
<keyword evidence="1" id="KW-0811">Translocation</keyword>
<keyword evidence="1" id="KW-0496">Mitochondrion</keyword>
<comment type="similarity">
    <text evidence="1">Belongs to the TIM50 family.</text>
</comment>
<organism evidence="4 5">
    <name type="scientific">Ceratodon purpureus</name>
    <name type="common">Fire moss</name>
    <name type="synonym">Dicranum purpureum</name>
    <dbReference type="NCBI Taxonomy" id="3225"/>
    <lineage>
        <taxon>Eukaryota</taxon>
        <taxon>Viridiplantae</taxon>
        <taxon>Streptophyta</taxon>
        <taxon>Embryophyta</taxon>
        <taxon>Bryophyta</taxon>
        <taxon>Bryophytina</taxon>
        <taxon>Bryopsida</taxon>
        <taxon>Dicranidae</taxon>
        <taxon>Pseudoditrichales</taxon>
        <taxon>Ditrichaceae</taxon>
        <taxon>Ceratodon</taxon>
    </lineage>
</organism>
<evidence type="ECO:0000256" key="1">
    <source>
        <dbReference type="RuleBase" id="RU365079"/>
    </source>
</evidence>
<keyword evidence="1" id="KW-0809">Transit peptide</keyword>
<name>A0A8T0H459_CERPU</name>
<dbReference type="InterPro" id="IPR036412">
    <property type="entry name" value="HAD-like_sf"/>
</dbReference>
<comment type="subunit">
    <text evidence="1">Component of the TIM23 complex.</text>
</comment>
<dbReference type="InterPro" id="IPR023214">
    <property type="entry name" value="HAD_sf"/>
</dbReference>
<feature type="region of interest" description="Disordered" evidence="2">
    <location>
        <begin position="99"/>
        <end position="123"/>
    </location>
</feature>
<reference evidence="4" key="1">
    <citation type="submission" date="2020-06" db="EMBL/GenBank/DDBJ databases">
        <title>WGS assembly of Ceratodon purpureus strain R40.</title>
        <authorList>
            <person name="Carey S.B."/>
            <person name="Jenkins J."/>
            <person name="Shu S."/>
            <person name="Lovell J.T."/>
            <person name="Sreedasyam A."/>
            <person name="Maumus F."/>
            <person name="Tiley G.P."/>
            <person name="Fernandez-Pozo N."/>
            <person name="Barry K."/>
            <person name="Chen C."/>
            <person name="Wang M."/>
            <person name="Lipzen A."/>
            <person name="Daum C."/>
            <person name="Saski C.A."/>
            <person name="Payton A.C."/>
            <person name="Mcbreen J.C."/>
            <person name="Conrad R.E."/>
            <person name="Kollar L.M."/>
            <person name="Olsson S."/>
            <person name="Huttunen S."/>
            <person name="Landis J.B."/>
            <person name="Wickett N.J."/>
            <person name="Johnson M.G."/>
            <person name="Rensing S.A."/>
            <person name="Grimwood J."/>
            <person name="Schmutz J."/>
            <person name="Mcdaniel S.F."/>
        </authorList>
    </citation>
    <scope>NUCLEOTIDE SEQUENCE</scope>
    <source>
        <strain evidence="4">R40</strain>
    </source>
</reference>
<evidence type="ECO:0000313" key="4">
    <source>
        <dbReference type="EMBL" id="KAG0564908.1"/>
    </source>
</evidence>
<evidence type="ECO:0000313" key="5">
    <source>
        <dbReference type="Proteomes" id="UP000822688"/>
    </source>
</evidence>
<dbReference type="Proteomes" id="UP000822688">
    <property type="component" value="Chromosome 8"/>
</dbReference>
<keyword evidence="1" id="KW-0813">Transport</keyword>
<dbReference type="PROSITE" id="PS50969">
    <property type="entry name" value="FCP1"/>
    <property type="match status" value="1"/>
</dbReference>
<sequence length="398" mass="44315">MAGNLEINGEEGSGRVEVVGCVVNLGGENGVQSEQYSKEVAAEIVVVEESASSSTDIATSENDDVNKEKAIDANHKIIEAVNDQKIIDASSTVAAVASSKHGNATNTRTADKPKPVLNANAAPWSPKDLEQSRALLSQSWKLSLPSTKKLLILDVNGLLVARYSKVDRNIIPQGTKHAVVAKTFMFKRPFCGSFLNFCFENFHVGVWSSMMEANVRKSLDYICKGMQHKFMFVMHQGDCTNTGLRNPQKKKSPLFLKELAKVWSRFPHGQFNETNTLLIDDTPYKTLWNPPFTAIFPEAYWYNERDSFLKGTLTEYLKQLRDAPNVQEFVRTHPIGVPAIAPGCLDWDVYQQVLKRKLPKNSLSPLHTIPDVTSLPQTQVSSPELLLEQQRLENLSLA</sequence>
<dbReference type="GO" id="GO:0015031">
    <property type="term" value="P:protein transport"/>
    <property type="evidence" value="ECO:0007669"/>
    <property type="project" value="UniProtKB-KW"/>
</dbReference>
<proteinExistence type="inferred from homology"/>
<dbReference type="InterPro" id="IPR050365">
    <property type="entry name" value="TIM50"/>
</dbReference>
<dbReference type="Gene3D" id="3.40.50.1000">
    <property type="entry name" value="HAD superfamily/HAD-like"/>
    <property type="match status" value="1"/>
</dbReference>
<dbReference type="SUPFAM" id="SSF56784">
    <property type="entry name" value="HAD-like"/>
    <property type="match status" value="1"/>
</dbReference>
<accession>A0A8T0H459</accession>
<dbReference type="PANTHER" id="PTHR12210">
    <property type="entry name" value="DULLARD PROTEIN PHOSPHATASE"/>
    <property type="match status" value="1"/>
</dbReference>
<comment type="function">
    <text evidence="1">Essential component of the TIM23 complex, a complex that mediates the translocation of transit peptide-containing proteins across the mitochondrial inner membrane.</text>
</comment>
<dbReference type="EMBL" id="CM026429">
    <property type="protein sequence ID" value="KAG0564908.1"/>
    <property type="molecule type" value="Genomic_DNA"/>
</dbReference>
<dbReference type="InterPro" id="IPR004274">
    <property type="entry name" value="FCP1_dom"/>
</dbReference>
<dbReference type="AlphaFoldDB" id="A0A8T0H459"/>
<keyword evidence="5" id="KW-1185">Reference proteome</keyword>
<dbReference type="SMART" id="SM00577">
    <property type="entry name" value="CPDc"/>
    <property type="match status" value="1"/>
</dbReference>
<dbReference type="GO" id="GO:0005744">
    <property type="term" value="C:TIM23 mitochondrial import inner membrane translocase complex"/>
    <property type="evidence" value="ECO:0007669"/>
    <property type="project" value="UniProtKB-UniRule"/>
</dbReference>
<dbReference type="Pfam" id="PF03031">
    <property type="entry name" value="NIF"/>
    <property type="match status" value="1"/>
</dbReference>
<evidence type="ECO:0000259" key="3">
    <source>
        <dbReference type="PROSITE" id="PS50969"/>
    </source>
</evidence>
<evidence type="ECO:0000256" key="2">
    <source>
        <dbReference type="SAM" id="MobiDB-lite"/>
    </source>
</evidence>
<feature type="domain" description="FCP1 homology" evidence="3">
    <location>
        <begin position="144"/>
        <end position="320"/>
    </location>
</feature>
<gene>
    <name evidence="4" type="ORF">KC19_8G149400</name>
</gene>
<keyword evidence="1" id="KW-0653">Protein transport</keyword>
<comment type="caution">
    <text evidence="4">The sequence shown here is derived from an EMBL/GenBank/DDBJ whole genome shotgun (WGS) entry which is preliminary data.</text>
</comment>
<protein>
    <recommendedName>
        <fullName evidence="1">Mitochondrial import inner membrane translocase subunit TIM50</fullName>
    </recommendedName>
</protein>